<dbReference type="Proteomes" id="UP000681594">
    <property type="component" value="Unassembled WGS sequence"/>
</dbReference>
<evidence type="ECO:0000313" key="4">
    <source>
        <dbReference type="Proteomes" id="UP000681594"/>
    </source>
</evidence>
<dbReference type="InterPro" id="IPR011650">
    <property type="entry name" value="Peptidase_M20_dimer"/>
</dbReference>
<dbReference type="InterPro" id="IPR017439">
    <property type="entry name" value="Amidohydrolase"/>
</dbReference>
<dbReference type="Pfam" id="PF01546">
    <property type="entry name" value="Peptidase_M20"/>
    <property type="match status" value="1"/>
</dbReference>
<dbReference type="PIRSF" id="PIRSF005962">
    <property type="entry name" value="Pept_M20D_amidohydro"/>
    <property type="match status" value="1"/>
</dbReference>
<evidence type="ECO:0000259" key="2">
    <source>
        <dbReference type="Pfam" id="PF07687"/>
    </source>
</evidence>
<evidence type="ECO:0000313" key="3">
    <source>
        <dbReference type="EMBL" id="MBP0445552.1"/>
    </source>
</evidence>
<dbReference type="CDD" id="cd05666">
    <property type="entry name" value="M20_Acy1-like"/>
    <property type="match status" value="1"/>
</dbReference>
<organism evidence="3 4">
    <name type="scientific">Pararoseomonas baculiformis</name>
    <dbReference type="NCBI Taxonomy" id="2820812"/>
    <lineage>
        <taxon>Bacteria</taxon>
        <taxon>Pseudomonadati</taxon>
        <taxon>Pseudomonadota</taxon>
        <taxon>Alphaproteobacteria</taxon>
        <taxon>Acetobacterales</taxon>
        <taxon>Acetobacteraceae</taxon>
        <taxon>Pararoseomonas</taxon>
    </lineage>
</organism>
<accession>A0ABS4AET6</accession>
<dbReference type="PANTHER" id="PTHR11014:SF63">
    <property type="entry name" value="METALLOPEPTIDASE, PUTATIVE (AFU_ORTHOLOGUE AFUA_6G09600)-RELATED"/>
    <property type="match status" value="1"/>
</dbReference>
<keyword evidence="1" id="KW-0378">Hydrolase</keyword>
<dbReference type="NCBIfam" id="TIGR01891">
    <property type="entry name" value="amidohydrolases"/>
    <property type="match status" value="1"/>
</dbReference>
<comment type="caution">
    <text evidence="3">The sequence shown here is derived from an EMBL/GenBank/DDBJ whole genome shotgun (WGS) entry which is preliminary data.</text>
</comment>
<dbReference type="Pfam" id="PF07687">
    <property type="entry name" value="M20_dimer"/>
    <property type="match status" value="1"/>
</dbReference>
<keyword evidence="4" id="KW-1185">Reference proteome</keyword>
<evidence type="ECO:0000256" key="1">
    <source>
        <dbReference type="ARBA" id="ARBA00022801"/>
    </source>
</evidence>
<dbReference type="SUPFAM" id="SSF55031">
    <property type="entry name" value="Bacterial exopeptidase dimerisation domain"/>
    <property type="match status" value="1"/>
</dbReference>
<dbReference type="Gene3D" id="3.30.70.360">
    <property type="match status" value="1"/>
</dbReference>
<reference evidence="3 4" key="1">
    <citation type="submission" date="2021-03" db="EMBL/GenBank/DDBJ databases">
        <authorList>
            <person name="So Y."/>
        </authorList>
    </citation>
    <scope>NUCLEOTIDE SEQUENCE [LARGE SCALE GENOMIC DNA]</scope>
    <source>
        <strain evidence="3 4">SSH11</strain>
    </source>
</reference>
<dbReference type="EMBL" id="JAGIZB010000010">
    <property type="protein sequence ID" value="MBP0445552.1"/>
    <property type="molecule type" value="Genomic_DNA"/>
</dbReference>
<dbReference type="RefSeq" id="WP_209379794.1">
    <property type="nucleotide sequence ID" value="NZ_JAGIZB010000010.1"/>
</dbReference>
<dbReference type="InterPro" id="IPR036264">
    <property type="entry name" value="Bact_exopeptidase_dim_dom"/>
</dbReference>
<name>A0ABS4AET6_9PROT</name>
<dbReference type="Gene3D" id="3.40.630.10">
    <property type="entry name" value="Zn peptidases"/>
    <property type="match status" value="1"/>
</dbReference>
<protein>
    <submittedName>
        <fullName evidence="3">Amidohydrolase</fullName>
    </submittedName>
</protein>
<dbReference type="PANTHER" id="PTHR11014">
    <property type="entry name" value="PEPTIDASE M20 FAMILY MEMBER"/>
    <property type="match status" value="1"/>
</dbReference>
<proteinExistence type="predicted"/>
<dbReference type="InterPro" id="IPR002933">
    <property type="entry name" value="Peptidase_M20"/>
</dbReference>
<gene>
    <name evidence="3" type="ORF">J8J14_12270</name>
</gene>
<feature type="domain" description="Peptidase M20 dimerisation" evidence="2">
    <location>
        <begin position="187"/>
        <end position="282"/>
    </location>
</feature>
<sequence length="392" mass="42215">MPPLDALEALRPEMQAWRRDFHAHPETGFQEVRTSGIVAEKLESWGIEVHRGLGQTGVVGVLRGKRPGNRSIGLRADMDALPMPELNDFAHRSTNPGAMHACGHDGHTAMLLGAAKHLATTRDFPGTVHFIFQPAEEGLTGALEMVKDGLFTRFLCDAVYGLHNHPSMPLGTIAIRPGTVLAAVDYFSIRLHGRSSHGAEPHNGLDPLPCAVQIYNALQTLVSRRTSPHDTAVLSIGQFHAGTSDIVIPETVELRGTIRTLLPETHDRLHGLFRQVVENTAAAHGLRLELDLNYSYPPTINTPAQAALAAEAAADVVGADGIKADLPSLTAGEDFAYMLRETSGAFLLLGQAGESETSRTPVHNGRYDFNDDLLPIGASCLVRLVERELAGG</sequence>
<dbReference type="SUPFAM" id="SSF53187">
    <property type="entry name" value="Zn-dependent exopeptidases"/>
    <property type="match status" value="1"/>
</dbReference>